<keyword evidence="15" id="KW-0969">Cilium</keyword>
<dbReference type="Pfam" id="PF01312">
    <property type="entry name" value="Bac_export_2"/>
    <property type="match status" value="1"/>
</dbReference>
<dbReference type="GO" id="GO:0009306">
    <property type="term" value="P:protein secretion"/>
    <property type="evidence" value="ECO:0007669"/>
    <property type="project" value="InterPro"/>
</dbReference>
<comment type="function">
    <text evidence="12 13">Required for formation of the rod structure in the basal body of the flagellar apparatus. Together with FliI and FliH, may constitute the export apparatus of flagellin.</text>
</comment>
<keyword evidence="4 13" id="KW-0813">Transport</keyword>
<evidence type="ECO:0000256" key="5">
    <source>
        <dbReference type="ARBA" id="ARBA00022475"/>
    </source>
</evidence>
<organism evidence="15 16">
    <name type="scientific">Cellvibrio polysaccharolyticus</name>
    <dbReference type="NCBI Taxonomy" id="2082724"/>
    <lineage>
        <taxon>Bacteria</taxon>
        <taxon>Pseudomonadati</taxon>
        <taxon>Pseudomonadota</taxon>
        <taxon>Gammaproteobacteria</taxon>
        <taxon>Cellvibrionales</taxon>
        <taxon>Cellvibrionaceae</taxon>
        <taxon>Cellvibrio</taxon>
    </lineage>
</organism>
<evidence type="ECO:0000256" key="9">
    <source>
        <dbReference type="ARBA" id="ARBA00022989"/>
    </source>
</evidence>
<dbReference type="Gene3D" id="6.10.250.2080">
    <property type="match status" value="1"/>
</dbReference>
<keyword evidence="7 13" id="KW-1005">Bacterial flagellum biogenesis</keyword>
<evidence type="ECO:0000256" key="1">
    <source>
        <dbReference type="ARBA" id="ARBA00004651"/>
    </source>
</evidence>
<evidence type="ECO:0000256" key="10">
    <source>
        <dbReference type="ARBA" id="ARBA00023136"/>
    </source>
</evidence>
<keyword evidence="15" id="KW-0966">Cell projection</keyword>
<keyword evidence="11 13" id="KW-1006">Bacterial flagellum protein export</keyword>
<proteinExistence type="inferred from homology"/>
<keyword evidence="8 13" id="KW-0653">Protein transport</keyword>
<feature type="compositionally biased region" description="Basic and acidic residues" evidence="14">
    <location>
        <begin position="8"/>
        <end position="30"/>
    </location>
</feature>
<dbReference type="Gene3D" id="3.40.1690.10">
    <property type="entry name" value="secretion proteins EscU"/>
    <property type="match status" value="1"/>
</dbReference>
<feature type="transmembrane region" description="Helical" evidence="13">
    <location>
        <begin position="194"/>
        <end position="216"/>
    </location>
</feature>
<evidence type="ECO:0000256" key="13">
    <source>
        <dbReference type="RuleBase" id="RU364091"/>
    </source>
</evidence>
<dbReference type="RefSeq" id="WP_193909256.1">
    <property type="nucleotide sequence ID" value="NZ_PRDL01000001.1"/>
</dbReference>
<evidence type="ECO:0000313" key="16">
    <source>
        <dbReference type="Proteomes" id="UP000652567"/>
    </source>
</evidence>
<comment type="subcellular location">
    <subcellularLocation>
        <location evidence="1">Cell membrane</location>
        <topology evidence="1">Multi-pass membrane protein</topology>
    </subcellularLocation>
</comment>
<dbReference type="FunFam" id="3.40.1690.10:FF:000001">
    <property type="entry name" value="Flagellar biosynthetic protein FlhB"/>
    <property type="match status" value="1"/>
</dbReference>
<keyword evidence="5 13" id="KW-1003">Cell membrane</keyword>
<evidence type="ECO:0000256" key="7">
    <source>
        <dbReference type="ARBA" id="ARBA00022795"/>
    </source>
</evidence>
<evidence type="ECO:0000313" key="15">
    <source>
        <dbReference type="EMBL" id="MBE8717412.1"/>
    </source>
</evidence>
<feature type="region of interest" description="Disordered" evidence="14">
    <location>
        <begin position="359"/>
        <end position="378"/>
    </location>
</feature>
<keyword evidence="15" id="KW-0282">Flagellum</keyword>
<feature type="region of interest" description="Disordered" evidence="14">
    <location>
        <begin position="1"/>
        <end position="30"/>
    </location>
</feature>
<protein>
    <recommendedName>
        <fullName evidence="3 13">Flagellar biosynthetic protein FlhB</fullName>
    </recommendedName>
</protein>
<dbReference type="NCBIfam" id="TIGR00328">
    <property type="entry name" value="flhB"/>
    <property type="match status" value="1"/>
</dbReference>
<feature type="transmembrane region" description="Helical" evidence="13">
    <location>
        <begin position="151"/>
        <end position="174"/>
    </location>
</feature>
<dbReference type="Proteomes" id="UP000652567">
    <property type="component" value="Unassembled WGS sequence"/>
</dbReference>
<evidence type="ECO:0000256" key="14">
    <source>
        <dbReference type="SAM" id="MobiDB-lite"/>
    </source>
</evidence>
<dbReference type="PANTHER" id="PTHR30531">
    <property type="entry name" value="FLAGELLAR BIOSYNTHETIC PROTEIN FLHB"/>
    <property type="match status" value="1"/>
</dbReference>
<feature type="transmembrane region" description="Helical" evidence="13">
    <location>
        <begin position="95"/>
        <end position="119"/>
    </location>
</feature>
<evidence type="ECO:0000256" key="12">
    <source>
        <dbReference type="ARBA" id="ARBA00025078"/>
    </source>
</evidence>
<sequence length="378" mass="41833">MAEGGDSSQEKTEEPSARKLEKSREEGQIPRSRELTTTAILLAGTVGLYIFFGFMTSKIVGITRHNFTIPRESIFDPDAMIAYLSTSFYDGFVSMFPLFGILLVASVAGPIALGGWLLSGKAMAPKFSRMNPAAGLKRMFSMKSLIELAKALGKVVVILGATILLLLALQQAMFRLSDENVNTAIVHSLELSGYAAIILSAVTVVIAAVDIPIQLWEHNKKLKMSKQELRDESKDTDGKPEVKGRIRQLQREISQRRMMSSVPDADVIITNPTHFAVALRYDQDNMSTPVLLAKGGDRVALKIREIGKEHKVEIIESAALARAIFYTTDIDQEIPSGLYVAVAQVLAYVFQLRTYRKGKGERPPFPRNIKLPKDMQFD</sequence>
<evidence type="ECO:0000256" key="8">
    <source>
        <dbReference type="ARBA" id="ARBA00022927"/>
    </source>
</evidence>
<evidence type="ECO:0000256" key="2">
    <source>
        <dbReference type="ARBA" id="ARBA00010690"/>
    </source>
</evidence>
<keyword evidence="16" id="KW-1185">Reference proteome</keyword>
<evidence type="ECO:0000256" key="6">
    <source>
        <dbReference type="ARBA" id="ARBA00022692"/>
    </source>
</evidence>
<gene>
    <name evidence="13 15" type="primary">flhB</name>
    <name evidence="15" type="ORF">C4F51_09445</name>
</gene>
<dbReference type="InterPro" id="IPR029025">
    <property type="entry name" value="T3SS_substrate_exporter_C"/>
</dbReference>
<feature type="transmembrane region" description="Helical" evidence="13">
    <location>
        <begin position="35"/>
        <end position="55"/>
    </location>
</feature>
<dbReference type="EMBL" id="PRDL01000001">
    <property type="protein sequence ID" value="MBE8717412.1"/>
    <property type="molecule type" value="Genomic_DNA"/>
</dbReference>
<dbReference type="SUPFAM" id="SSF160544">
    <property type="entry name" value="EscU C-terminal domain-like"/>
    <property type="match status" value="1"/>
</dbReference>
<dbReference type="GO" id="GO:0005886">
    <property type="term" value="C:plasma membrane"/>
    <property type="evidence" value="ECO:0007669"/>
    <property type="project" value="UniProtKB-SubCell"/>
</dbReference>
<keyword evidence="9 13" id="KW-1133">Transmembrane helix</keyword>
<dbReference type="PANTHER" id="PTHR30531:SF12">
    <property type="entry name" value="FLAGELLAR BIOSYNTHETIC PROTEIN FLHB"/>
    <property type="match status" value="1"/>
</dbReference>
<dbReference type="AlphaFoldDB" id="A0A928V349"/>
<name>A0A928V349_9GAMM</name>
<reference evidence="15" key="1">
    <citation type="submission" date="2018-07" db="EMBL/GenBank/DDBJ databases">
        <title>Genome assembly of strain Ka43.</title>
        <authorList>
            <person name="Kukolya J."/>
            <person name="Nagy I."/>
            <person name="Horvath B."/>
            <person name="Toth A."/>
        </authorList>
    </citation>
    <scope>NUCLEOTIDE SEQUENCE</scope>
    <source>
        <strain evidence="15">KB43</strain>
    </source>
</reference>
<comment type="caution">
    <text evidence="15">The sequence shown here is derived from an EMBL/GenBank/DDBJ whole genome shotgun (WGS) entry which is preliminary data.</text>
</comment>
<accession>A0A928V349</accession>
<comment type="similarity">
    <text evidence="2 13">Belongs to the type III secretion exporter family.</text>
</comment>
<evidence type="ECO:0000256" key="3">
    <source>
        <dbReference type="ARBA" id="ARBA00021622"/>
    </source>
</evidence>
<keyword evidence="10 13" id="KW-0472">Membrane</keyword>
<dbReference type="PRINTS" id="PR00950">
    <property type="entry name" value="TYPE3IMSPROT"/>
</dbReference>
<dbReference type="InterPro" id="IPR006136">
    <property type="entry name" value="FlhB"/>
</dbReference>
<keyword evidence="6 13" id="KW-0812">Transmembrane</keyword>
<evidence type="ECO:0000256" key="4">
    <source>
        <dbReference type="ARBA" id="ARBA00022448"/>
    </source>
</evidence>
<evidence type="ECO:0000256" key="11">
    <source>
        <dbReference type="ARBA" id="ARBA00023225"/>
    </source>
</evidence>
<dbReference type="GO" id="GO:0044780">
    <property type="term" value="P:bacterial-type flagellum assembly"/>
    <property type="evidence" value="ECO:0007669"/>
    <property type="project" value="InterPro"/>
</dbReference>
<dbReference type="InterPro" id="IPR006135">
    <property type="entry name" value="T3SS_substrate_exporter"/>
</dbReference>